<dbReference type="SMART" id="SM00248">
    <property type="entry name" value="ANK"/>
    <property type="match status" value="13"/>
</dbReference>
<dbReference type="PANTHER" id="PTHR47143:SF3">
    <property type="entry name" value="PWWP DOMAIN-CONTAINING PROTEIN"/>
    <property type="match status" value="1"/>
</dbReference>
<feature type="compositionally biased region" description="Basic and acidic residues" evidence="12">
    <location>
        <begin position="217"/>
        <end position="232"/>
    </location>
</feature>
<dbReference type="GO" id="GO:0034220">
    <property type="term" value="P:monoatomic ion transmembrane transport"/>
    <property type="evidence" value="ECO:0000318"/>
    <property type="project" value="GO_Central"/>
</dbReference>
<keyword evidence="5" id="KW-0677">Repeat</keyword>
<feature type="compositionally biased region" description="Acidic residues" evidence="12">
    <location>
        <begin position="260"/>
        <end position="270"/>
    </location>
</feature>
<feature type="transmembrane region" description="Helical" evidence="13">
    <location>
        <begin position="1162"/>
        <end position="1187"/>
    </location>
</feature>
<evidence type="ECO:0000256" key="2">
    <source>
        <dbReference type="ARBA" id="ARBA00022448"/>
    </source>
</evidence>
<dbReference type="InParanoid" id="A0A7M7PGY9"/>
<dbReference type="Pfam" id="PF00520">
    <property type="entry name" value="Ion_trans"/>
    <property type="match status" value="1"/>
</dbReference>
<dbReference type="SUPFAM" id="SSF48403">
    <property type="entry name" value="Ankyrin repeat"/>
    <property type="match status" value="3"/>
</dbReference>
<evidence type="ECO:0000256" key="1">
    <source>
        <dbReference type="ARBA" id="ARBA00004141"/>
    </source>
</evidence>
<dbReference type="GO" id="GO:1902495">
    <property type="term" value="C:transmembrane transporter complex"/>
    <property type="evidence" value="ECO:0000318"/>
    <property type="project" value="GO_Central"/>
</dbReference>
<evidence type="ECO:0000256" key="8">
    <source>
        <dbReference type="ARBA" id="ARBA00023065"/>
    </source>
</evidence>
<dbReference type="Proteomes" id="UP000007110">
    <property type="component" value="Unassembled WGS sequence"/>
</dbReference>
<dbReference type="GO" id="GO:0005216">
    <property type="term" value="F:monoatomic ion channel activity"/>
    <property type="evidence" value="ECO:0007669"/>
    <property type="project" value="InterPro"/>
</dbReference>
<dbReference type="InterPro" id="IPR005821">
    <property type="entry name" value="Ion_trans_dom"/>
</dbReference>
<dbReference type="InterPro" id="IPR052076">
    <property type="entry name" value="TRP_cation_channel"/>
</dbReference>
<accession>A0A7M7PGY9</accession>
<reference evidence="16" key="1">
    <citation type="submission" date="2015-02" db="EMBL/GenBank/DDBJ databases">
        <title>Genome sequencing for Strongylocentrotus purpuratus.</title>
        <authorList>
            <person name="Murali S."/>
            <person name="Liu Y."/>
            <person name="Vee V."/>
            <person name="English A."/>
            <person name="Wang M."/>
            <person name="Skinner E."/>
            <person name="Han Y."/>
            <person name="Muzny D.M."/>
            <person name="Worley K.C."/>
            <person name="Gibbs R.A."/>
        </authorList>
    </citation>
    <scope>NUCLEOTIDE SEQUENCE</scope>
</reference>
<dbReference type="GO" id="GO:0022857">
    <property type="term" value="F:transmembrane transporter activity"/>
    <property type="evidence" value="ECO:0000318"/>
    <property type="project" value="GO_Central"/>
</dbReference>
<dbReference type="InterPro" id="IPR036770">
    <property type="entry name" value="Ankyrin_rpt-contain_sf"/>
</dbReference>
<dbReference type="PANTHER" id="PTHR47143">
    <property type="entry name" value="TRANSIENT RECEPTOR POTENTIAL CATION CHANNEL PROTEIN PAINLESS"/>
    <property type="match status" value="1"/>
</dbReference>
<dbReference type="Gene3D" id="1.10.287.70">
    <property type="match status" value="1"/>
</dbReference>
<feature type="region of interest" description="Disordered" evidence="12">
    <location>
        <begin position="213"/>
        <end position="270"/>
    </location>
</feature>
<dbReference type="PROSITE" id="PS50297">
    <property type="entry name" value="ANK_REP_REGION"/>
    <property type="match status" value="8"/>
</dbReference>
<evidence type="ECO:0000259" key="14">
    <source>
        <dbReference type="Pfam" id="PF00520"/>
    </source>
</evidence>
<keyword evidence="3" id="KW-0716">Sensory transduction</keyword>
<evidence type="ECO:0000313" key="15">
    <source>
        <dbReference type="EnsemblMetazoa" id="XP_030850792"/>
    </source>
</evidence>
<keyword evidence="10" id="KW-0407">Ion channel</keyword>
<keyword evidence="9 13" id="KW-0472">Membrane</keyword>
<evidence type="ECO:0000256" key="9">
    <source>
        <dbReference type="ARBA" id="ARBA00023136"/>
    </source>
</evidence>
<evidence type="ECO:0000256" key="13">
    <source>
        <dbReference type="SAM" id="Phobius"/>
    </source>
</evidence>
<feature type="repeat" description="ANK" evidence="11">
    <location>
        <begin position="292"/>
        <end position="325"/>
    </location>
</feature>
<feature type="transmembrane region" description="Helical" evidence="13">
    <location>
        <begin position="1009"/>
        <end position="1028"/>
    </location>
</feature>
<evidence type="ECO:0000256" key="11">
    <source>
        <dbReference type="PROSITE-ProRule" id="PRU00023"/>
    </source>
</evidence>
<keyword evidence="16" id="KW-1185">Reference proteome</keyword>
<feature type="repeat" description="ANK" evidence="11">
    <location>
        <begin position="646"/>
        <end position="678"/>
    </location>
</feature>
<feature type="region of interest" description="Disordered" evidence="12">
    <location>
        <begin position="159"/>
        <end position="194"/>
    </location>
</feature>
<organism evidence="15 16">
    <name type="scientific">Strongylocentrotus purpuratus</name>
    <name type="common">Purple sea urchin</name>
    <dbReference type="NCBI Taxonomy" id="7668"/>
    <lineage>
        <taxon>Eukaryota</taxon>
        <taxon>Metazoa</taxon>
        <taxon>Echinodermata</taxon>
        <taxon>Eleutherozoa</taxon>
        <taxon>Echinozoa</taxon>
        <taxon>Echinoidea</taxon>
        <taxon>Euechinoidea</taxon>
        <taxon>Echinacea</taxon>
        <taxon>Camarodonta</taxon>
        <taxon>Echinidea</taxon>
        <taxon>Strongylocentrotidae</taxon>
        <taxon>Strongylocentrotus</taxon>
    </lineage>
</organism>
<feature type="compositionally biased region" description="Basic and acidic residues" evidence="12">
    <location>
        <begin position="245"/>
        <end position="259"/>
    </location>
</feature>
<proteinExistence type="predicted"/>
<feature type="repeat" description="ANK" evidence="11">
    <location>
        <begin position="610"/>
        <end position="642"/>
    </location>
</feature>
<dbReference type="OrthoDB" id="1661883at2759"/>
<keyword evidence="8" id="KW-0406">Ion transport</keyword>
<dbReference type="GeneID" id="586866"/>
<evidence type="ECO:0000256" key="10">
    <source>
        <dbReference type="ARBA" id="ARBA00023303"/>
    </source>
</evidence>
<dbReference type="RefSeq" id="XP_030850792.1">
    <property type="nucleotide sequence ID" value="XM_030994932.1"/>
</dbReference>
<evidence type="ECO:0000256" key="4">
    <source>
        <dbReference type="ARBA" id="ARBA00022692"/>
    </source>
</evidence>
<feature type="repeat" description="ANK" evidence="11">
    <location>
        <begin position="359"/>
        <end position="391"/>
    </location>
</feature>
<feature type="repeat" description="ANK" evidence="11">
    <location>
        <begin position="443"/>
        <end position="475"/>
    </location>
</feature>
<dbReference type="EnsemblMetazoa" id="XM_030994932">
    <property type="protein sequence ID" value="XP_030850792"/>
    <property type="gene ID" value="LOC586866"/>
</dbReference>
<feature type="domain" description="Ion transport" evidence="14">
    <location>
        <begin position="985"/>
        <end position="1197"/>
    </location>
</feature>
<dbReference type="OMA" id="ASMHANM"/>
<feature type="transmembrane region" description="Helical" evidence="13">
    <location>
        <begin position="1080"/>
        <end position="1102"/>
    </location>
</feature>
<feature type="repeat" description="ANK" evidence="11">
    <location>
        <begin position="476"/>
        <end position="508"/>
    </location>
</feature>
<comment type="subcellular location">
    <subcellularLocation>
        <location evidence="1">Membrane</location>
        <topology evidence="1">Multi-pass membrane protein</topology>
    </subcellularLocation>
</comment>
<protein>
    <recommendedName>
        <fullName evidence="14">Ion transport domain-containing protein</fullName>
    </recommendedName>
</protein>
<keyword evidence="7 11" id="KW-0040">ANK repeat</keyword>
<evidence type="ECO:0000256" key="6">
    <source>
        <dbReference type="ARBA" id="ARBA00022989"/>
    </source>
</evidence>
<evidence type="ECO:0000256" key="7">
    <source>
        <dbReference type="ARBA" id="ARBA00023043"/>
    </source>
</evidence>
<dbReference type="Pfam" id="PF13637">
    <property type="entry name" value="Ank_4"/>
    <property type="match status" value="1"/>
</dbReference>
<name>A0A7M7PGY9_STRPU</name>
<keyword evidence="2" id="KW-0813">Transport</keyword>
<reference evidence="15" key="2">
    <citation type="submission" date="2021-01" db="UniProtKB">
        <authorList>
            <consortium name="EnsemblMetazoa"/>
        </authorList>
    </citation>
    <scope>IDENTIFICATION</scope>
</reference>
<evidence type="ECO:0000256" key="3">
    <source>
        <dbReference type="ARBA" id="ARBA00022606"/>
    </source>
</evidence>
<dbReference type="Gene3D" id="1.25.40.20">
    <property type="entry name" value="Ankyrin repeat-containing domain"/>
    <property type="match status" value="4"/>
</dbReference>
<dbReference type="Pfam" id="PF12796">
    <property type="entry name" value="Ank_2"/>
    <property type="match status" value="3"/>
</dbReference>
<dbReference type="KEGG" id="spu:586866"/>
<feature type="compositionally biased region" description="Low complexity" evidence="12">
    <location>
        <begin position="173"/>
        <end position="184"/>
    </location>
</feature>
<keyword evidence="4 13" id="KW-0812">Transmembrane</keyword>
<feature type="compositionally biased region" description="Basic and acidic residues" evidence="12">
    <location>
        <begin position="15"/>
        <end position="26"/>
    </location>
</feature>
<evidence type="ECO:0000313" key="16">
    <source>
        <dbReference type="Proteomes" id="UP000007110"/>
    </source>
</evidence>
<sequence length="1362" mass="152857">MASKDMIGSLPHLAGDIDRRDRSGRPIELKALSKSSACLTTKGPGSDSVSKASSFSRDKSQSWYSSGFQSQYTDIVVAGAKMGDHEKMMDMLSKLGTEGFAAIIREHDGKNNGPLHYAALNNDVLMTKLLIQYGADVNDIGKGGKRPLHFAAIGKASDRAPTIQSNEQGDLPSYAKQADSSSQSSDEKPDSDEFPLRLAKSILGLNFTKKKKKRKKSEISLKSGEDEVKHPLEPPSPRSVVPSLAERDENPNNEKHDEGHDEDDDGEEHNDDENIVDILLAAGADASATDTKGTTPLHLASMHANMDAFKRLQTAPGVDINAQDRRGATPLLIACKAGNTDGALVLIDKGADILISDINGDTPLHLAVRHSHTLIVTSLIEMAESKGDINEVMLNENSRGVIPLYDAVKCGHRDLFQVCLDHVSKRTSEVDMMKLMNFAGRDNDDAVLHVAAAAGYQDIVEALIANGAVVNLVNFDGQTPLHLACEKNHESIALCLVENGAAIVADSADLNPLQVAVNNGSFETLMSLLQYISAASGGQSDEATHILQWSAANNKADILRKILDYEFRFHEMTDDGIMDFIMDAVKMKHKETVHVLVRWNRAVVDHRDKLGNTPLHHAAEGGHQDIAQELIQAKAQVNATNGEDLGGLSPLHYVADRGWTRTARVLLDAQADIEQTDSQLMTPLHHACKEGNASMVDLLLYGKGAGDVFKPADVTVQDAKGLNCLDHAIDNGRETIARMIITHNRWLEVMSVSSLDEETSYRTTPMRKLIRSMPDVAKMILDRCITVTGGTSIRDKDVRVEFYYELLEDAFSPWMKPTDEDLPPHEGVINTFLNRMYRRVSTRLPSDIDHQYDKQDRLFKSAQPFIADCQERNENHPLKLMVSSKRVDLLDHPLVTTFIQHKWNSIGRYIFYVGFFVYITFLAMLTGYIIVIPPNYYVRAVNKTTNPPTITWFASGEVRWVKSVPDAVLVLFDVVGPTAIMILSLLNILREFTQMFVQRISYFQDFGNIMELFLYLFAIIFSLPFSTVEYVKHGNIKQDWQWPIGAAAGFLGWINLLLFIRSNSKLGIYVIMFIDIFKTFLRFSLILFLFVMAFGLAFYALLMNQNPFHSLFDSLAKTFVMMIGELDYADIFFAQDYLGTSNTLEADGEAAYFMNSSFYGTITQLFFILFLIVMSILMMNMLVGLAVDDIQAIQEKANLHRLTMQANMVLENQSKFSLWIWRRSIVRRKKFLSSNEIKLKKWLRRLTGGRKQLKRALLISTDAENPLSIDSHQDEPYEKIRERMKDVSLKVERATIEMLEEAKKRDTQLNNIREAQGSLYDRTDRLQAAQEFLGDRMEIMHRKLDVMMKKMKIKEKKIEGVF</sequence>
<feature type="transmembrane region" description="Helical" evidence="13">
    <location>
        <begin position="1040"/>
        <end position="1060"/>
    </location>
</feature>
<dbReference type="InterPro" id="IPR002110">
    <property type="entry name" value="Ankyrin_rpt"/>
</dbReference>
<feature type="repeat" description="ANK" evidence="11">
    <location>
        <begin position="326"/>
        <end position="358"/>
    </location>
</feature>
<evidence type="ECO:0000256" key="12">
    <source>
        <dbReference type="SAM" id="MobiDB-lite"/>
    </source>
</evidence>
<feature type="repeat" description="ANK" evidence="11">
    <location>
        <begin position="110"/>
        <end position="142"/>
    </location>
</feature>
<feature type="region of interest" description="Disordered" evidence="12">
    <location>
        <begin position="1"/>
        <end position="26"/>
    </location>
</feature>
<evidence type="ECO:0000256" key="5">
    <source>
        <dbReference type="ARBA" id="ARBA00022737"/>
    </source>
</evidence>
<feature type="transmembrane region" description="Helical" evidence="13">
    <location>
        <begin position="909"/>
        <end position="931"/>
    </location>
</feature>
<dbReference type="PROSITE" id="PS50088">
    <property type="entry name" value="ANK_REPEAT"/>
    <property type="match status" value="8"/>
</dbReference>
<dbReference type="Pfam" id="PF00023">
    <property type="entry name" value="Ank"/>
    <property type="match status" value="2"/>
</dbReference>
<keyword evidence="6 13" id="KW-1133">Transmembrane helix</keyword>